<keyword evidence="2" id="KW-0564">Palmitate</keyword>
<dbReference type="OrthoDB" id="9770517at2"/>
<dbReference type="RefSeq" id="WP_104078093.1">
    <property type="nucleotide sequence ID" value="NZ_CP062179.1"/>
</dbReference>
<organism evidence="5 6">
    <name type="scientific">Mycetohabitans endofungorum</name>
    <dbReference type="NCBI Taxonomy" id="417203"/>
    <lineage>
        <taxon>Bacteria</taxon>
        <taxon>Pseudomonadati</taxon>
        <taxon>Pseudomonadota</taxon>
        <taxon>Betaproteobacteria</taxon>
        <taxon>Burkholderiales</taxon>
        <taxon>Burkholderiaceae</taxon>
        <taxon>Mycetohabitans</taxon>
    </lineage>
</organism>
<keyword evidence="2 4" id="KW-0812">Transmembrane</keyword>
<dbReference type="EMBL" id="PRDW01000012">
    <property type="protein sequence ID" value="PPB82877.1"/>
    <property type="molecule type" value="Genomic_DNA"/>
</dbReference>
<evidence type="ECO:0000256" key="1">
    <source>
        <dbReference type="ARBA" id="ARBA00007613"/>
    </source>
</evidence>
<comment type="caution">
    <text evidence="5">The sequence shown here is derived from an EMBL/GenBank/DDBJ whole genome shotgun (WGS) entry which is preliminary data.</text>
</comment>
<name>A0A2P5K826_9BURK</name>
<dbReference type="Gene3D" id="1.20.1600.10">
    <property type="entry name" value="Outer membrane efflux proteins (OEP)"/>
    <property type="match status" value="1"/>
</dbReference>
<evidence type="ECO:0000256" key="3">
    <source>
        <dbReference type="SAM" id="MobiDB-lite"/>
    </source>
</evidence>
<evidence type="ECO:0000256" key="4">
    <source>
        <dbReference type="SAM" id="Phobius"/>
    </source>
</evidence>
<keyword evidence="2 5" id="KW-0449">Lipoprotein</keyword>
<sequence length="531" mass="55998">MMRRLPSALWSPSPTPESVPSLSLMSRRRPSLRPSLTCGPHPRRVTDRRAAVVTTACVAAACATLLGGCAFALGERPTPPAPLHYAAQPGAAQSVTAGGVAQRFALGARTVPRWWMLYQCDTLNAWVDEGLRNNATLAAAEKTLAAAREQLRAQIGESMLPSIDAGGQVQRQRALGMPTQGPPTLRYNTFVGQVSANYTIDLFGAARLANQALSRQVDVQSYQFDAARRALAANIVSAALAAASLHTQWNAQERIAALAAAEADDTNKRVALGAASRVDALNARQNAQAAAAAVPPLRAQWLAARHALAVLMGRTPDAAPEDLALDRLALPDTVPVSLPSELLHERPDVLAADAAVQAAAAEVGVATAQMFPSLSLSASWGQGGFSWPLAARAAGRLWNIGTSLTQPLFHGGALRAQRRAALHAYDAALDQYRQTVLDAFRDVANTLVALEQDARTQAAALAAQQAAEQAAQAARQRHELGALPISAVRASEQQAHSVRINAIRARVARLADTASLFQAIGSPTVDTSAQH</sequence>
<dbReference type="GO" id="GO:0005886">
    <property type="term" value="C:plasma membrane"/>
    <property type="evidence" value="ECO:0007669"/>
    <property type="project" value="UniProtKB-SubCell"/>
</dbReference>
<keyword evidence="4" id="KW-1133">Transmembrane helix</keyword>
<proteinExistence type="inferred from homology"/>
<dbReference type="SUPFAM" id="SSF56954">
    <property type="entry name" value="Outer membrane efflux proteins (OEP)"/>
    <property type="match status" value="1"/>
</dbReference>
<gene>
    <name evidence="5" type="ORF">B0O95_11254</name>
</gene>
<comment type="subcellular location">
    <subcellularLocation>
        <location evidence="2">Cell membrane</location>
        <topology evidence="2">Lipid-anchor</topology>
    </subcellularLocation>
</comment>
<feature type="transmembrane region" description="Helical" evidence="4">
    <location>
        <begin position="50"/>
        <end position="73"/>
    </location>
</feature>
<dbReference type="Proteomes" id="UP000243096">
    <property type="component" value="Unassembled WGS sequence"/>
</dbReference>
<dbReference type="PANTHER" id="PTHR30203:SF33">
    <property type="entry name" value="BLR4455 PROTEIN"/>
    <property type="match status" value="1"/>
</dbReference>
<dbReference type="InterPro" id="IPR010131">
    <property type="entry name" value="MdtP/NodT-like"/>
</dbReference>
<reference evidence="5 6" key="1">
    <citation type="submission" date="2018-01" db="EMBL/GenBank/DDBJ databases">
        <title>Genomic Encyclopedia of Type Strains, Phase III (KMG-III): the genomes of soil and plant-associated and newly described type strains.</title>
        <authorList>
            <person name="Whitman W."/>
        </authorList>
    </citation>
    <scope>NUCLEOTIDE SEQUENCE [LARGE SCALE GENOMIC DNA]</scope>
    <source>
        <strain evidence="5 6">HKI456</strain>
    </source>
</reference>
<accession>A0A2P5K826</accession>
<comment type="similarity">
    <text evidence="1 2">Belongs to the outer membrane factor (OMF) (TC 1.B.17) family.</text>
</comment>
<dbReference type="AlphaFoldDB" id="A0A2P5K826"/>
<keyword evidence="6" id="KW-1185">Reference proteome</keyword>
<evidence type="ECO:0000313" key="6">
    <source>
        <dbReference type="Proteomes" id="UP000243096"/>
    </source>
</evidence>
<dbReference type="NCBIfam" id="TIGR01845">
    <property type="entry name" value="outer_NodT"/>
    <property type="match status" value="1"/>
</dbReference>
<dbReference type="InterPro" id="IPR003423">
    <property type="entry name" value="OMP_efflux"/>
</dbReference>
<dbReference type="Gene3D" id="2.20.200.10">
    <property type="entry name" value="Outer membrane efflux proteins (OEP)"/>
    <property type="match status" value="1"/>
</dbReference>
<dbReference type="Pfam" id="PF02321">
    <property type="entry name" value="OEP"/>
    <property type="match status" value="2"/>
</dbReference>
<keyword evidence="2 4" id="KW-0472">Membrane</keyword>
<dbReference type="PANTHER" id="PTHR30203">
    <property type="entry name" value="OUTER MEMBRANE CATION EFFLUX PROTEIN"/>
    <property type="match status" value="1"/>
</dbReference>
<protein>
    <submittedName>
        <fullName evidence="5">NodT family efflux transporter outer membrane factor (OMF) lipoprotein</fullName>
    </submittedName>
</protein>
<evidence type="ECO:0000313" key="5">
    <source>
        <dbReference type="EMBL" id="PPB82877.1"/>
    </source>
</evidence>
<feature type="region of interest" description="Disordered" evidence="3">
    <location>
        <begin position="1"/>
        <end position="34"/>
    </location>
</feature>
<dbReference type="GO" id="GO:0015562">
    <property type="term" value="F:efflux transmembrane transporter activity"/>
    <property type="evidence" value="ECO:0007669"/>
    <property type="project" value="InterPro"/>
</dbReference>
<keyword evidence="2" id="KW-1134">Transmembrane beta strand</keyword>
<evidence type="ECO:0000256" key="2">
    <source>
        <dbReference type="RuleBase" id="RU362097"/>
    </source>
</evidence>